<dbReference type="EMBL" id="FNBW01000008">
    <property type="protein sequence ID" value="SDF96014.1"/>
    <property type="molecule type" value="Genomic_DNA"/>
</dbReference>
<feature type="domain" description="HTH tetR-type" evidence="5">
    <location>
        <begin position="9"/>
        <end position="69"/>
    </location>
</feature>
<dbReference type="PANTHER" id="PTHR47506">
    <property type="entry name" value="TRANSCRIPTIONAL REGULATORY PROTEIN"/>
    <property type="match status" value="1"/>
</dbReference>
<dbReference type="SUPFAM" id="SSF48498">
    <property type="entry name" value="Tetracyclin repressor-like, C-terminal domain"/>
    <property type="match status" value="1"/>
</dbReference>
<evidence type="ECO:0000259" key="5">
    <source>
        <dbReference type="PROSITE" id="PS50977"/>
    </source>
</evidence>
<dbReference type="PRINTS" id="PR00455">
    <property type="entry name" value="HTHTETR"/>
</dbReference>
<proteinExistence type="predicted"/>
<dbReference type="PROSITE" id="PS50977">
    <property type="entry name" value="HTH_TETR_2"/>
    <property type="match status" value="1"/>
</dbReference>
<dbReference type="OrthoDB" id="9811084at2"/>
<name>A0A8G2BIX4_9PROT</name>
<accession>A0A8G2BIX4</accession>
<dbReference type="GO" id="GO:0003677">
    <property type="term" value="F:DNA binding"/>
    <property type="evidence" value="ECO:0007669"/>
    <property type="project" value="UniProtKB-UniRule"/>
</dbReference>
<dbReference type="PROSITE" id="PS01081">
    <property type="entry name" value="HTH_TETR_1"/>
    <property type="match status" value="1"/>
</dbReference>
<dbReference type="Proteomes" id="UP000198615">
    <property type="component" value="Unassembled WGS sequence"/>
</dbReference>
<evidence type="ECO:0000256" key="3">
    <source>
        <dbReference type="ARBA" id="ARBA00023163"/>
    </source>
</evidence>
<evidence type="ECO:0000313" key="6">
    <source>
        <dbReference type="EMBL" id="SDF96014.1"/>
    </source>
</evidence>
<evidence type="ECO:0000256" key="1">
    <source>
        <dbReference type="ARBA" id="ARBA00023015"/>
    </source>
</evidence>
<keyword evidence="3" id="KW-0804">Transcription</keyword>
<organism evidence="6 7">
    <name type="scientific">Thalassobaculum litoreum DSM 18839</name>
    <dbReference type="NCBI Taxonomy" id="1123362"/>
    <lineage>
        <taxon>Bacteria</taxon>
        <taxon>Pseudomonadati</taxon>
        <taxon>Pseudomonadota</taxon>
        <taxon>Alphaproteobacteria</taxon>
        <taxon>Rhodospirillales</taxon>
        <taxon>Thalassobaculaceae</taxon>
        <taxon>Thalassobaculum</taxon>
    </lineage>
</organism>
<keyword evidence="2 4" id="KW-0238">DNA-binding</keyword>
<evidence type="ECO:0000256" key="4">
    <source>
        <dbReference type="PROSITE-ProRule" id="PRU00335"/>
    </source>
</evidence>
<dbReference type="SUPFAM" id="SSF46689">
    <property type="entry name" value="Homeodomain-like"/>
    <property type="match status" value="1"/>
</dbReference>
<dbReference type="PANTHER" id="PTHR47506:SF3">
    <property type="entry name" value="HTH-TYPE TRANSCRIPTIONAL REGULATOR LMRA"/>
    <property type="match status" value="1"/>
</dbReference>
<protein>
    <submittedName>
        <fullName evidence="6">Transcriptional regulator, TetR family</fullName>
    </submittedName>
</protein>
<gene>
    <name evidence="6" type="ORF">SAMN05660686_02911</name>
</gene>
<dbReference type="InterPro" id="IPR036271">
    <property type="entry name" value="Tet_transcr_reg_TetR-rel_C_sf"/>
</dbReference>
<keyword evidence="1" id="KW-0805">Transcription regulation</keyword>
<dbReference type="AlphaFoldDB" id="A0A8G2BIX4"/>
<comment type="caution">
    <text evidence="6">The sequence shown here is derived from an EMBL/GenBank/DDBJ whole genome shotgun (WGS) entry which is preliminary data.</text>
</comment>
<dbReference type="InterPro" id="IPR023772">
    <property type="entry name" value="DNA-bd_HTH_TetR-type_CS"/>
</dbReference>
<dbReference type="InterPro" id="IPR001647">
    <property type="entry name" value="HTH_TetR"/>
</dbReference>
<dbReference type="RefSeq" id="WP_028793624.1">
    <property type="nucleotide sequence ID" value="NZ_FNBW01000008.1"/>
</dbReference>
<keyword evidence="7" id="KW-1185">Reference proteome</keyword>
<feature type="DNA-binding region" description="H-T-H motif" evidence="4">
    <location>
        <begin position="32"/>
        <end position="51"/>
    </location>
</feature>
<evidence type="ECO:0000256" key="2">
    <source>
        <dbReference type="ARBA" id="ARBA00023125"/>
    </source>
</evidence>
<sequence>MPRPPAGTPNARDKLLDAALSVIRAKGYSATSVDDLCAAAGVTKGAFFHHFRSKEALAVVAADHWSETTGGLFASAAYHRQTDPLDRVLGYVDFRRSLIAGEVCEFTCLVGTMVQEAYDAHPDIAAACGRSIFGHARTLEADIAEAMERRGMAGGGWTAAGLARHTQAVLQGAFILAKAGGGPDAAVEQIDHLKRYITLLFEARPGEGLPS</sequence>
<dbReference type="Pfam" id="PF00440">
    <property type="entry name" value="TetR_N"/>
    <property type="match status" value="1"/>
</dbReference>
<evidence type="ECO:0000313" key="7">
    <source>
        <dbReference type="Proteomes" id="UP000198615"/>
    </source>
</evidence>
<dbReference type="InterPro" id="IPR009057">
    <property type="entry name" value="Homeodomain-like_sf"/>
</dbReference>
<dbReference type="Gene3D" id="1.10.357.10">
    <property type="entry name" value="Tetracycline Repressor, domain 2"/>
    <property type="match status" value="1"/>
</dbReference>
<reference evidence="6 7" key="1">
    <citation type="submission" date="2016-10" db="EMBL/GenBank/DDBJ databases">
        <authorList>
            <person name="Varghese N."/>
            <person name="Submissions S."/>
        </authorList>
    </citation>
    <scope>NUCLEOTIDE SEQUENCE [LARGE SCALE GENOMIC DNA]</scope>
    <source>
        <strain evidence="6 7">DSM 18839</strain>
    </source>
</reference>